<organism evidence="1 2">
    <name type="scientific">Ameca splendens</name>
    <dbReference type="NCBI Taxonomy" id="208324"/>
    <lineage>
        <taxon>Eukaryota</taxon>
        <taxon>Metazoa</taxon>
        <taxon>Chordata</taxon>
        <taxon>Craniata</taxon>
        <taxon>Vertebrata</taxon>
        <taxon>Euteleostomi</taxon>
        <taxon>Actinopterygii</taxon>
        <taxon>Neopterygii</taxon>
        <taxon>Teleostei</taxon>
        <taxon>Neoteleostei</taxon>
        <taxon>Acanthomorphata</taxon>
        <taxon>Ovalentaria</taxon>
        <taxon>Atherinomorphae</taxon>
        <taxon>Cyprinodontiformes</taxon>
        <taxon>Goodeidae</taxon>
        <taxon>Ameca</taxon>
    </lineage>
</organism>
<sequence>MLKHFKCSLITQQEMSPKVFFPVCICKLPSGFLCDYWRDVGLSARVGAGLVSLWIMTLSSPNILTKYLAFAMRLICTSHTKTRLSLDTDPISFLKYMMAGHSRYVYTST</sequence>
<gene>
    <name evidence="1" type="ORF">AMECASPLE_008133</name>
</gene>
<proteinExistence type="predicted"/>
<evidence type="ECO:0000313" key="1">
    <source>
        <dbReference type="EMBL" id="MEQ2287010.1"/>
    </source>
</evidence>
<protein>
    <submittedName>
        <fullName evidence="1">Uncharacterized protein</fullName>
    </submittedName>
</protein>
<comment type="caution">
    <text evidence="1">The sequence shown here is derived from an EMBL/GenBank/DDBJ whole genome shotgun (WGS) entry which is preliminary data.</text>
</comment>
<keyword evidence="2" id="KW-1185">Reference proteome</keyword>
<name>A0ABV0XZY5_9TELE</name>
<dbReference type="EMBL" id="JAHRIP010019236">
    <property type="protein sequence ID" value="MEQ2287010.1"/>
    <property type="molecule type" value="Genomic_DNA"/>
</dbReference>
<reference evidence="1 2" key="1">
    <citation type="submission" date="2021-06" db="EMBL/GenBank/DDBJ databases">
        <authorList>
            <person name="Palmer J.M."/>
        </authorList>
    </citation>
    <scope>NUCLEOTIDE SEQUENCE [LARGE SCALE GENOMIC DNA]</scope>
    <source>
        <strain evidence="1 2">AS_MEX2019</strain>
        <tissue evidence="1">Muscle</tissue>
    </source>
</reference>
<accession>A0ABV0XZY5</accession>
<evidence type="ECO:0000313" key="2">
    <source>
        <dbReference type="Proteomes" id="UP001469553"/>
    </source>
</evidence>
<dbReference type="Proteomes" id="UP001469553">
    <property type="component" value="Unassembled WGS sequence"/>
</dbReference>